<feature type="transmembrane region" description="Helical" evidence="7">
    <location>
        <begin position="250"/>
        <end position="271"/>
    </location>
</feature>
<keyword evidence="5 7" id="KW-1133">Transmembrane helix</keyword>
<feature type="region of interest" description="Disordered" evidence="8">
    <location>
        <begin position="1"/>
        <end position="24"/>
    </location>
</feature>
<evidence type="ECO:0000256" key="6">
    <source>
        <dbReference type="ARBA" id="ARBA00023136"/>
    </source>
</evidence>
<sequence>MTDDRNPNLPDDTDITDDTDVPEAPDLAVATSVGMLERPPLLEEAMGGDEIDEEGTSLWKGALQRLVRNPSAIIGAVIVALFVLIAVFAPVLAPYEPAGSQWIDQITPYSLPPFSPEHPLGLDPFGSDLLTQLIFGARQSLIIGVVSTLLGLIGGAILGGLAGAFGGWVDVTVMRLVDILLSIPSLLLAVSVAAVMGRQPLAIMVAIATAQVPIFARLLRGSMMAETRKDYVLASWSLGLRRRTITMSHVLPNSLGPVLVQATLTLATAIIEVAALSYLGLGEADPAVAEWGRMLVKAQDRLQSAPWLTFFPGLCIAVTALGFTLLGESLREALDPKSRR</sequence>
<dbReference type="PANTHER" id="PTHR43386">
    <property type="entry name" value="OLIGOPEPTIDE TRANSPORT SYSTEM PERMEASE PROTEIN APPC"/>
    <property type="match status" value="1"/>
</dbReference>
<comment type="subcellular location">
    <subcellularLocation>
        <location evidence="1 7">Cell membrane</location>
        <topology evidence="1 7">Multi-pass membrane protein</topology>
    </subcellularLocation>
</comment>
<dbReference type="SUPFAM" id="SSF161098">
    <property type="entry name" value="MetI-like"/>
    <property type="match status" value="1"/>
</dbReference>
<dbReference type="Pfam" id="PF00528">
    <property type="entry name" value="BPD_transp_1"/>
    <property type="match status" value="1"/>
</dbReference>
<keyword evidence="3" id="KW-1003">Cell membrane</keyword>
<dbReference type="AlphaFoldDB" id="A0A2N9JJK0"/>
<accession>A0A2N9JJK0</accession>
<keyword evidence="2 7" id="KW-0813">Transport</keyword>
<feature type="transmembrane region" description="Helical" evidence="7">
    <location>
        <begin position="201"/>
        <end position="219"/>
    </location>
</feature>
<feature type="domain" description="ABC transmembrane type-1" evidence="9">
    <location>
        <begin position="137"/>
        <end position="327"/>
    </location>
</feature>
<evidence type="ECO:0000256" key="2">
    <source>
        <dbReference type="ARBA" id="ARBA00022448"/>
    </source>
</evidence>
<dbReference type="Gene3D" id="1.10.3720.10">
    <property type="entry name" value="MetI-like"/>
    <property type="match status" value="1"/>
</dbReference>
<protein>
    <submittedName>
        <fullName evidence="10">Dipeptide transporter membrane component of ABC superfamily</fullName>
    </submittedName>
</protein>
<comment type="similarity">
    <text evidence="7">Belongs to the binding-protein-dependent transport system permease family.</text>
</comment>
<dbReference type="EMBL" id="LT985188">
    <property type="protein sequence ID" value="SPD87936.1"/>
    <property type="molecule type" value="Genomic_DNA"/>
</dbReference>
<reference evidence="10 11" key="1">
    <citation type="submission" date="2018-02" db="EMBL/GenBank/DDBJ databases">
        <authorList>
            <person name="Cohen D.B."/>
            <person name="Kent A.D."/>
        </authorList>
    </citation>
    <scope>NUCLEOTIDE SEQUENCE [LARGE SCALE GENOMIC DNA]</scope>
    <source>
        <strain evidence="10">1</strain>
    </source>
</reference>
<keyword evidence="6 7" id="KW-0472">Membrane</keyword>
<feature type="transmembrane region" description="Helical" evidence="7">
    <location>
        <begin position="310"/>
        <end position="330"/>
    </location>
</feature>
<name>A0A2N9JJK0_9ACTN</name>
<dbReference type="GO" id="GO:0005886">
    <property type="term" value="C:plasma membrane"/>
    <property type="evidence" value="ECO:0007669"/>
    <property type="project" value="UniProtKB-SubCell"/>
</dbReference>
<evidence type="ECO:0000256" key="8">
    <source>
        <dbReference type="SAM" id="MobiDB-lite"/>
    </source>
</evidence>
<feature type="transmembrane region" description="Helical" evidence="7">
    <location>
        <begin position="176"/>
        <end position="195"/>
    </location>
</feature>
<keyword evidence="11" id="KW-1185">Reference proteome</keyword>
<feature type="compositionally biased region" description="Acidic residues" evidence="8">
    <location>
        <begin position="11"/>
        <end position="23"/>
    </location>
</feature>
<evidence type="ECO:0000256" key="1">
    <source>
        <dbReference type="ARBA" id="ARBA00004651"/>
    </source>
</evidence>
<dbReference type="InterPro" id="IPR035906">
    <property type="entry name" value="MetI-like_sf"/>
</dbReference>
<feature type="transmembrane region" description="Helical" evidence="7">
    <location>
        <begin position="141"/>
        <end position="169"/>
    </location>
</feature>
<evidence type="ECO:0000313" key="11">
    <source>
        <dbReference type="Proteomes" id="UP000238164"/>
    </source>
</evidence>
<evidence type="ECO:0000256" key="4">
    <source>
        <dbReference type="ARBA" id="ARBA00022692"/>
    </source>
</evidence>
<evidence type="ECO:0000256" key="5">
    <source>
        <dbReference type="ARBA" id="ARBA00022989"/>
    </source>
</evidence>
<dbReference type="Proteomes" id="UP000238164">
    <property type="component" value="Chromosome 1"/>
</dbReference>
<proteinExistence type="inferred from homology"/>
<evidence type="ECO:0000259" key="9">
    <source>
        <dbReference type="PROSITE" id="PS50928"/>
    </source>
</evidence>
<evidence type="ECO:0000256" key="3">
    <source>
        <dbReference type="ARBA" id="ARBA00022475"/>
    </source>
</evidence>
<dbReference type="RefSeq" id="WP_231935658.1">
    <property type="nucleotide sequence ID" value="NZ_BAAAGO010000008.1"/>
</dbReference>
<gene>
    <name evidence="10" type="primary">dppC</name>
    <name evidence="10" type="ORF">MPLG2_2906</name>
</gene>
<evidence type="ECO:0000313" key="10">
    <source>
        <dbReference type="EMBL" id="SPD87936.1"/>
    </source>
</evidence>
<dbReference type="InterPro" id="IPR000515">
    <property type="entry name" value="MetI-like"/>
</dbReference>
<feature type="transmembrane region" description="Helical" evidence="7">
    <location>
        <begin position="72"/>
        <end position="93"/>
    </location>
</feature>
<dbReference type="InterPro" id="IPR050366">
    <property type="entry name" value="BP-dependent_transpt_permease"/>
</dbReference>
<dbReference type="PANTHER" id="PTHR43386:SF1">
    <property type="entry name" value="D,D-DIPEPTIDE TRANSPORT SYSTEM PERMEASE PROTEIN DDPC-RELATED"/>
    <property type="match status" value="1"/>
</dbReference>
<evidence type="ECO:0000256" key="7">
    <source>
        <dbReference type="RuleBase" id="RU363032"/>
    </source>
</evidence>
<organism evidence="10 11">
    <name type="scientific">Micropruina glycogenica</name>
    <dbReference type="NCBI Taxonomy" id="75385"/>
    <lineage>
        <taxon>Bacteria</taxon>
        <taxon>Bacillati</taxon>
        <taxon>Actinomycetota</taxon>
        <taxon>Actinomycetes</taxon>
        <taxon>Propionibacteriales</taxon>
        <taxon>Nocardioidaceae</taxon>
        <taxon>Micropruina</taxon>
    </lineage>
</organism>
<dbReference type="InterPro" id="IPR025966">
    <property type="entry name" value="OppC_N"/>
</dbReference>
<dbReference type="KEGG" id="mgg:MPLG2_2906"/>
<keyword evidence="4 7" id="KW-0812">Transmembrane</keyword>
<dbReference type="CDD" id="cd06261">
    <property type="entry name" value="TM_PBP2"/>
    <property type="match status" value="1"/>
</dbReference>
<dbReference type="PROSITE" id="PS50928">
    <property type="entry name" value="ABC_TM1"/>
    <property type="match status" value="1"/>
</dbReference>
<dbReference type="GO" id="GO:0055085">
    <property type="term" value="P:transmembrane transport"/>
    <property type="evidence" value="ECO:0007669"/>
    <property type="project" value="InterPro"/>
</dbReference>
<dbReference type="Pfam" id="PF12911">
    <property type="entry name" value="OppC_N"/>
    <property type="match status" value="1"/>
</dbReference>